<dbReference type="EMBL" id="JACJVQ010000028">
    <property type="protein sequence ID" value="MBB6638076.1"/>
    <property type="molecule type" value="Genomic_DNA"/>
</dbReference>
<sequence length="603" mass="66057">MYEKLIAAGDRWTEFALARQDMDGSSRFYGGVSDLDNGIAWPTHTGTGMYLAIWACALSAPESARYRDAELAGRLELAASFMLRQQHADGTISPGWTNLHSPPDTAFVAVGMAQALELLERQQWPPLNGTIANLRLFLERTAPALLTGGCHTPNHRWVMSAALGYLYRLTGRAEFLARAEEWLAEGMDITADGEWTERSNGIYNGVSDIMLLHAADLLGKPELVEPVRRNLRMMAYLVHPDGEVVTDYSGRQDFGHRHDLSGYLPAAAMLAHRDRDPFFAALAKLAGEAIDHPGSANNNALLGFLLHPEWREETIKPGSLPTEYRVVLNRDFPREAYLEAMKDAGHGGRIYHSRLHPDFGAPVARERSGSTSLTVMAETNSFFALRHGAARLLGLTVGSSFEPGFVRMNRMEASGDGYRLSGIETKGYYGPVPSGSLPASASGEVSPWYLLPHHLRETTHLQEHRVEAELIREADGWTVSLRCPTPEPVVTQVSFLFGLDGSFAGGELEPLNGAAGEFAGGGDADAGFVRGTRFWKGGEVRYASGSDWFELSGGAFEHRASALRNAELPSGCQALVVNLLTPFDRTFRIRMSPSAREEAKKND</sequence>
<dbReference type="InterPro" id="IPR008929">
    <property type="entry name" value="Chondroitin_lyas"/>
</dbReference>
<organism evidence="1 2">
    <name type="scientific">Cohnella thailandensis</name>
    <dbReference type="NCBI Taxonomy" id="557557"/>
    <lineage>
        <taxon>Bacteria</taxon>
        <taxon>Bacillati</taxon>
        <taxon>Bacillota</taxon>
        <taxon>Bacilli</taxon>
        <taxon>Bacillales</taxon>
        <taxon>Paenibacillaceae</taxon>
        <taxon>Cohnella</taxon>
    </lineage>
</organism>
<accession>A0A841T5E3</accession>
<gene>
    <name evidence="1" type="ORF">H7B67_28435</name>
</gene>
<dbReference type="InterPro" id="IPR008930">
    <property type="entry name" value="Terpenoid_cyclase/PrenylTrfase"/>
</dbReference>
<dbReference type="Gene3D" id="1.50.10.100">
    <property type="entry name" value="Chondroitin AC/alginate lyase"/>
    <property type="match status" value="1"/>
</dbReference>
<dbReference type="Proteomes" id="UP000535838">
    <property type="component" value="Unassembled WGS sequence"/>
</dbReference>
<proteinExistence type="predicted"/>
<dbReference type="SUPFAM" id="SSF48239">
    <property type="entry name" value="Terpenoid cyclases/Protein prenyltransferases"/>
    <property type="match status" value="1"/>
</dbReference>
<keyword evidence="2" id="KW-1185">Reference proteome</keyword>
<dbReference type="AlphaFoldDB" id="A0A841T5E3"/>
<name>A0A841T5E3_9BACL</name>
<protein>
    <submittedName>
        <fullName evidence="1">Uncharacterized protein</fullName>
    </submittedName>
</protein>
<evidence type="ECO:0000313" key="1">
    <source>
        <dbReference type="EMBL" id="MBB6638076.1"/>
    </source>
</evidence>
<dbReference type="RefSeq" id="WP_185123284.1">
    <property type="nucleotide sequence ID" value="NZ_JACJVQ010000028.1"/>
</dbReference>
<comment type="caution">
    <text evidence="1">The sequence shown here is derived from an EMBL/GenBank/DDBJ whole genome shotgun (WGS) entry which is preliminary data.</text>
</comment>
<reference evidence="1 2" key="1">
    <citation type="submission" date="2020-08" db="EMBL/GenBank/DDBJ databases">
        <title>Cohnella phylogeny.</title>
        <authorList>
            <person name="Dunlap C."/>
        </authorList>
    </citation>
    <scope>NUCLEOTIDE SEQUENCE [LARGE SCALE GENOMIC DNA]</scope>
    <source>
        <strain evidence="1 2">DSM 25241</strain>
    </source>
</reference>
<evidence type="ECO:0000313" key="2">
    <source>
        <dbReference type="Proteomes" id="UP000535838"/>
    </source>
</evidence>